<dbReference type="GO" id="GO:0004735">
    <property type="term" value="F:pyrroline-5-carboxylate reductase activity"/>
    <property type="evidence" value="ECO:0007669"/>
    <property type="project" value="UniProtKB-UniRule"/>
</dbReference>
<keyword evidence="2" id="KW-0028">Amino-acid biosynthesis</keyword>
<sequence>MNIGVIGTGNMGSMLIEALIETKAVTPAQFRITNRTPEKAAKLANKYPGMQVKNIENTILESDLILLCVKPLEMHGILEKAGGAFRNDQCLVSITSPVTVGQLATMVPCSCARAIPSITNRAAAGAVLLTFGSQCTSEWQGKLKTLFSKISTPVEVDQQITRVASDLVSCGPAFFSFLAQKMIEGAVNKTKIDSDTACILTAEMLIGLGELLKQQIYTLPALQKKVTVKGGITGEGLKVLEKGTDGLFEKLFEATHEKFKEDTDAVAGQFGTP</sequence>
<dbReference type="HAMAP" id="MF_01925">
    <property type="entry name" value="P5C_reductase"/>
    <property type="match status" value="1"/>
</dbReference>
<comment type="function">
    <text evidence="2">Catalyzes the reduction of 1-pyrroline-5-carboxylate (PCA) to L-proline.</text>
</comment>
<dbReference type="Proteomes" id="UP000032024">
    <property type="component" value="Chromosome"/>
</dbReference>
<evidence type="ECO:0000313" key="4">
    <source>
        <dbReference type="Proteomes" id="UP000032024"/>
    </source>
</evidence>
<dbReference type="SUPFAM" id="SSF48179">
    <property type="entry name" value="6-phosphogluconate dehydrogenase C-terminal domain-like"/>
    <property type="match status" value="1"/>
</dbReference>
<comment type="similarity">
    <text evidence="1 2">Belongs to the pyrroline-5-carboxylate reductase family.</text>
</comment>
<dbReference type="InterPro" id="IPR053790">
    <property type="entry name" value="P5CR-like_CS"/>
</dbReference>
<comment type="catalytic activity">
    <reaction evidence="2">
        <text>L-proline + NAD(+) = (S)-1-pyrroline-5-carboxylate + NADH + 2 H(+)</text>
        <dbReference type="Rhea" id="RHEA:14105"/>
        <dbReference type="ChEBI" id="CHEBI:15378"/>
        <dbReference type="ChEBI" id="CHEBI:17388"/>
        <dbReference type="ChEBI" id="CHEBI:57540"/>
        <dbReference type="ChEBI" id="CHEBI:57945"/>
        <dbReference type="ChEBI" id="CHEBI:60039"/>
        <dbReference type="EC" id="1.5.1.2"/>
    </reaction>
</comment>
<dbReference type="EC" id="1.5.1.2" evidence="2"/>
<comment type="pathway">
    <text evidence="2">Amino-acid biosynthesis; L-proline biosynthesis; L-proline from L-glutamate 5-semialdehyde: step 1/1.</text>
</comment>
<keyword evidence="2" id="KW-0521">NADP</keyword>
<dbReference type="RefSeq" id="WP_026683224.1">
    <property type="nucleotide sequence ID" value="NZ_CP010525.1"/>
</dbReference>
<dbReference type="InterPro" id="IPR000304">
    <property type="entry name" value="Pyrroline-COOH_reductase"/>
</dbReference>
<evidence type="ECO:0000313" key="3">
    <source>
        <dbReference type="EMBL" id="AJO22533.1"/>
    </source>
</evidence>
<keyword evidence="2" id="KW-0963">Cytoplasm</keyword>
<dbReference type="GO" id="GO:0005737">
    <property type="term" value="C:cytoplasm"/>
    <property type="evidence" value="ECO:0007669"/>
    <property type="project" value="UniProtKB-SubCell"/>
</dbReference>
<dbReference type="InterPro" id="IPR036291">
    <property type="entry name" value="NAD(P)-bd_dom_sf"/>
</dbReference>
<dbReference type="SUPFAM" id="SSF51735">
    <property type="entry name" value="NAD(P)-binding Rossmann-fold domains"/>
    <property type="match status" value="1"/>
</dbReference>
<keyword evidence="2" id="KW-0641">Proline biosynthesis</keyword>
<dbReference type="InterPro" id="IPR028939">
    <property type="entry name" value="P5C_Rdtase_cat_N"/>
</dbReference>
<dbReference type="Gene3D" id="1.10.3730.10">
    <property type="entry name" value="ProC C-terminal domain-like"/>
    <property type="match status" value="1"/>
</dbReference>
<dbReference type="GO" id="GO:0055129">
    <property type="term" value="P:L-proline biosynthetic process"/>
    <property type="evidence" value="ECO:0007669"/>
    <property type="project" value="UniProtKB-UniRule"/>
</dbReference>
<accession>A0A0C5C2N0</accession>
<dbReference type="AlphaFoldDB" id="A0A0C5C2N0"/>
<keyword evidence="2" id="KW-0560">Oxidoreductase</keyword>
<keyword evidence="4" id="KW-1185">Reference proteome</keyword>
<dbReference type="NCBIfam" id="NF005814">
    <property type="entry name" value="PRK07680.1"/>
    <property type="match status" value="1"/>
</dbReference>
<dbReference type="Gene3D" id="3.40.50.720">
    <property type="entry name" value="NAD(P)-binding Rossmann-like Domain"/>
    <property type="match status" value="1"/>
</dbReference>
<reference evidence="4" key="1">
    <citation type="submission" date="2015-01" db="EMBL/GenBank/DDBJ databases">
        <title>Comparative genome analysis of Bacillus coagulans HM-08, Clostridium butyricum HM-68, Bacillus subtilis HM-66 and Bacillus paralicheniformis BL-09.</title>
        <authorList>
            <person name="Zhang H."/>
        </authorList>
    </citation>
    <scope>NUCLEOTIDE SEQUENCE [LARGE SCALE GENOMIC DNA]</scope>
    <source>
        <strain evidence="4">HM-08</strain>
    </source>
</reference>
<dbReference type="Pfam" id="PF03807">
    <property type="entry name" value="F420_oxidored"/>
    <property type="match status" value="1"/>
</dbReference>
<comment type="catalytic activity">
    <reaction evidence="2">
        <text>L-proline + NADP(+) = (S)-1-pyrroline-5-carboxylate + NADPH + 2 H(+)</text>
        <dbReference type="Rhea" id="RHEA:14109"/>
        <dbReference type="ChEBI" id="CHEBI:15378"/>
        <dbReference type="ChEBI" id="CHEBI:17388"/>
        <dbReference type="ChEBI" id="CHEBI:57783"/>
        <dbReference type="ChEBI" id="CHEBI:58349"/>
        <dbReference type="ChEBI" id="CHEBI:60039"/>
        <dbReference type="EC" id="1.5.1.2"/>
    </reaction>
</comment>
<comment type="subcellular location">
    <subcellularLocation>
        <location evidence="2">Cytoplasm</location>
    </subcellularLocation>
</comment>
<organism evidence="3 4">
    <name type="scientific">Heyndrickxia coagulans</name>
    <name type="common">Weizmannia coagulans</name>
    <dbReference type="NCBI Taxonomy" id="1398"/>
    <lineage>
        <taxon>Bacteria</taxon>
        <taxon>Bacillati</taxon>
        <taxon>Bacillota</taxon>
        <taxon>Bacilli</taxon>
        <taxon>Bacillales</taxon>
        <taxon>Bacillaceae</taxon>
        <taxon>Heyndrickxia</taxon>
    </lineage>
</organism>
<dbReference type="Pfam" id="PF14748">
    <property type="entry name" value="P5CR_dimer"/>
    <property type="match status" value="1"/>
</dbReference>
<dbReference type="InterPro" id="IPR029036">
    <property type="entry name" value="P5CR_dimer"/>
</dbReference>
<name>A0A0C5C2N0_HEYCO</name>
<dbReference type="InterPro" id="IPR008927">
    <property type="entry name" value="6-PGluconate_DH-like_C_sf"/>
</dbReference>
<evidence type="ECO:0000256" key="1">
    <source>
        <dbReference type="ARBA" id="ARBA00005525"/>
    </source>
</evidence>
<dbReference type="PANTHER" id="PTHR11645:SF51">
    <property type="entry name" value="COME OPERON PROTEIN 4"/>
    <property type="match status" value="1"/>
</dbReference>
<dbReference type="PIRSF" id="PIRSF000193">
    <property type="entry name" value="Pyrrol-5-carb_rd"/>
    <property type="match status" value="1"/>
</dbReference>
<dbReference type="PANTHER" id="PTHR11645">
    <property type="entry name" value="PYRROLINE-5-CARBOXYLATE REDUCTASE"/>
    <property type="match status" value="1"/>
</dbReference>
<protein>
    <recommendedName>
        <fullName evidence="2">Pyrroline-5-carboxylate reductase</fullName>
        <shortName evidence="2">P5C reductase</shortName>
        <shortName evidence="2">P5CR</shortName>
        <ecNumber evidence="2">1.5.1.2</ecNumber>
    </recommendedName>
    <alternativeName>
        <fullName evidence="2">PCA reductase</fullName>
    </alternativeName>
</protein>
<dbReference type="EMBL" id="CP010525">
    <property type="protein sequence ID" value="AJO22533.1"/>
    <property type="molecule type" value="Genomic_DNA"/>
</dbReference>
<gene>
    <name evidence="2" type="primary">proC</name>
    <name evidence="3" type="ORF">SB48_HM08orf02752</name>
</gene>
<dbReference type="PROSITE" id="PS00521">
    <property type="entry name" value="P5CR"/>
    <property type="match status" value="1"/>
</dbReference>
<evidence type="ECO:0000256" key="2">
    <source>
        <dbReference type="HAMAP-Rule" id="MF_01925"/>
    </source>
</evidence>
<proteinExistence type="inferred from homology"/>